<protein>
    <submittedName>
        <fullName evidence="1">Uncharacterized protein</fullName>
    </submittedName>
</protein>
<dbReference type="HOGENOM" id="CLU_018544_12_0_1"/>
<dbReference type="AlphaFoldDB" id="A0A067P8T4"/>
<evidence type="ECO:0000313" key="1">
    <source>
        <dbReference type="EMBL" id="KDQ51323.1"/>
    </source>
</evidence>
<dbReference type="InParanoid" id="A0A067P8T4"/>
<name>A0A067P8T4_9AGAM</name>
<organism evidence="1 2">
    <name type="scientific">Jaapia argillacea MUCL 33604</name>
    <dbReference type="NCBI Taxonomy" id="933084"/>
    <lineage>
        <taxon>Eukaryota</taxon>
        <taxon>Fungi</taxon>
        <taxon>Dikarya</taxon>
        <taxon>Basidiomycota</taxon>
        <taxon>Agaricomycotina</taxon>
        <taxon>Agaricomycetes</taxon>
        <taxon>Agaricomycetidae</taxon>
        <taxon>Jaapiales</taxon>
        <taxon>Jaapiaceae</taxon>
        <taxon>Jaapia</taxon>
    </lineage>
</organism>
<dbReference type="EMBL" id="KL197749">
    <property type="protein sequence ID" value="KDQ51323.1"/>
    <property type="molecule type" value="Genomic_DNA"/>
</dbReference>
<dbReference type="OrthoDB" id="2269034at2759"/>
<reference evidence="2" key="1">
    <citation type="journal article" date="2014" name="Proc. Natl. Acad. Sci. U.S.A.">
        <title>Extensive sampling of basidiomycete genomes demonstrates inadequacy of the white-rot/brown-rot paradigm for wood decay fungi.</title>
        <authorList>
            <person name="Riley R."/>
            <person name="Salamov A.A."/>
            <person name="Brown D.W."/>
            <person name="Nagy L.G."/>
            <person name="Floudas D."/>
            <person name="Held B.W."/>
            <person name="Levasseur A."/>
            <person name="Lombard V."/>
            <person name="Morin E."/>
            <person name="Otillar R."/>
            <person name="Lindquist E.A."/>
            <person name="Sun H."/>
            <person name="LaButti K.M."/>
            <person name="Schmutz J."/>
            <person name="Jabbour D."/>
            <person name="Luo H."/>
            <person name="Baker S.E."/>
            <person name="Pisabarro A.G."/>
            <person name="Walton J.D."/>
            <person name="Blanchette R.A."/>
            <person name="Henrissat B."/>
            <person name="Martin F."/>
            <person name="Cullen D."/>
            <person name="Hibbett D.S."/>
            <person name="Grigoriev I.V."/>
        </authorList>
    </citation>
    <scope>NUCLEOTIDE SEQUENCE [LARGE SCALE GENOMIC DNA]</scope>
    <source>
        <strain evidence="2">MUCL 33604</strain>
    </source>
</reference>
<evidence type="ECO:0000313" key="2">
    <source>
        <dbReference type="Proteomes" id="UP000027265"/>
    </source>
</evidence>
<proteinExistence type="predicted"/>
<keyword evidence="2" id="KW-1185">Reference proteome</keyword>
<gene>
    <name evidence="1" type="ORF">JAAARDRAFT_199159</name>
</gene>
<accession>A0A067P8T4</accession>
<dbReference type="STRING" id="933084.A0A067P8T4"/>
<dbReference type="Proteomes" id="UP000027265">
    <property type="component" value="Unassembled WGS sequence"/>
</dbReference>
<dbReference type="Gene3D" id="1.20.1280.50">
    <property type="match status" value="1"/>
</dbReference>
<sequence length="494" mass="55685">MLQRESQLDLLRQNIAEYCRKLAEWEAQEETQATQVLVERSLLAPIRKLPPEVLARIFILCLPDAEYVPVDITTMPLLTSRICYHWREVALHTPVLWSSMALSIPSSPSLRQSLSFPNILRLWMTRSEPYPVSIRIGRTSGYSSNFILTAMHVVEVAAQYSHRWKRISLQLPSFCLSPLTQIHKSDTPILENLSLNNTAPDPTHHLATLTFLTSPSHLRELSLSNLPQTVWDIGDSFPSTQLTKLHILRGTGARCWSAYEWLKILTLVPNITECIAHIDNFPDRDPSQRPPRPIGTLELPHLCSLTLNIRGSNVLEHFLGGLVLPQLSYLEITGEDPWPQSPLQSLINRSSCSLRTAIFHAGLYDPQLFVLMPSLSRLSLSTHPSFGWLGIQPNLVPALTISPFKMPIRLPQLEELSLSGDLQFSKESLCRLIRSRWGFEPGELSCLKTIVIKPHPNCVFTRDEGSLGLEDCVKEGLELEVLDQHEDACSTQGN</sequence>